<protein>
    <submittedName>
        <fullName evidence="1">Uncharacterized protein</fullName>
    </submittedName>
</protein>
<reference evidence="1" key="1">
    <citation type="submission" date="2020-04" db="EMBL/GenBank/DDBJ databases">
        <title>Draft genome resource of the tomato pathogen Pseudocercospora fuligena.</title>
        <authorList>
            <person name="Zaccaron A."/>
        </authorList>
    </citation>
    <scope>NUCLEOTIDE SEQUENCE</scope>
    <source>
        <strain evidence="1">PF001</strain>
    </source>
</reference>
<evidence type="ECO:0000313" key="2">
    <source>
        <dbReference type="Proteomes" id="UP000660729"/>
    </source>
</evidence>
<comment type="caution">
    <text evidence="1">The sequence shown here is derived from an EMBL/GenBank/DDBJ whole genome shotgun (WGS) entry which is preliminary data.</text>
</comment>
<dbReference type="AlphaFoldDB" id="A0A8H6VKR7"/>
<organism evidence="1 2">
    <name type="scientific">Pseudocercospora fuligena</name>
    <dbReference type="NCBI Taxonomy" id="685502"/>
    <lineage>
        <taxon>Eukaryota</taxon>
        <taxon>Fungi</taxon>
        <taxon>Dikarya</taxon>
        <taxon>Ascomycota</taxon>
        <taxon>Pezizomycotina</taxon>
        <taxon>Dothideomycetes</taxon>
        <taxon>Dothideomycetidae</taxon>
        <taxon>Mycosphaerellales</taxon>
        <taxon>Mycosphaerellaceae</taxon>
        <taxon>Pseudocercospora</taxon>
    </lineage>
</organism>
<dbReference type="OrthoDB" id="3623463at2759"/>
<dbReference type="Proteomes" id="UP000660729">
    <property type="component" value="Unassembled WGS sequence"/>
</dbReference>
<name>A0A8H6VKR7_9PEZI</name>
<sequence length="181" mass="19863">MSGRANATCDVPLGPEAFKPRMSPTSLSILLPNFSNSPRYKGVTSAPSATSAELEKLTEIGIDLYNNRKFAELAQSGLIFIEAIKVNQDGNVKKADFNGHMQYHQAVLKENPTHKSRIVECATDVDDRKGEGTVFALLEVTGYPSTLCRQMISVVKWKRNVESGKWQIANVSNMRGAQGFA</sequence>
<evidence type="ECO:0000313" key="1">
    <source>
        <dbReference type="EMBL" id="KAF7191669.1"/>
    </source>
</evidence>
<gene>
    <name evidence="1" type="ORF">HII31_07171</name>
</gene>
<accession>A0A8H6VKR7</accession>
<keyword evidence="2" id="KW-1185">Reference proteome</keyword>
<dbReference type="EMBL" id="JABCIY010000157">
    <property type="protein sequence ID" value="KAF7191669.1"/>
    <property type="molecule type" value="Genomic_DNA"/>
</dbReference>
<proteinExistence type="predicted"/>